<dbReference type="EC" id="1.1.1.100" evidence="8"/>
<keyword evidence="8" id="KW-0444">Lipid biosynthesis</keyword>
<comment type="catalytic activity">
    <reaction evidence="5 8">
        <text>a (3R)-hydroxyacyl-[ACP] + NADP(+) = a 3-oxoacyl-[ACP] + NADPH + H(+)</text>
        <dbReference type="Rhea" id="RHEA:17397"/>
        <dbReference type="Rhea" id="RHEA-COMP:9916"/>
        <dbReference type="Rhea" id="RHEA-COMP:9945"/>
        <dbReference type="ChEBI" id="CHEBI:15378"/>
        <dbReference type="ChEBI" id="CHEBI:57783"/>
        <dbReference type="ChEBI" id="CHEBI:58349"/>
        <dbReference type="ChEBI" id="CHEBI:78776"/>
        <dbReference type="ChEBI" id="CHEBI:78827"/>
        <dbReference type="EC" id="1.1.1.100"/>
    </reaction>
</comment>
<dbReference type="InterPro" id="IPR020904">
    <property type="entry name" value="Sc_DH/Rdtase_CS"/>
</dbReference>
<evidence type="ECO:0000259" key="9">
    <source>
        <dbReference type="SMART" id="SM00822"/>
    </source>
</evidence>
<comment type="caution">
    <text evidence="10">The sequence shown here is derived from an EMBL/GenBank/DDBJ whole genome shotgun (WGS) entry which is preliminary data.</text>
</comment>
<dbReference type="PANTHER" id="PTHR42879">
    <property type="entry name" value="3-OXOACYL-(ACYL-CARRIER-PROTEIN) REDUCTASE"/>
    <property type="match status" value="1"/>
</dbReference>
<dbReference type="SMART" id="SM00822">
    <property type="entry name" value="PKS_KR"/>
    <property type="match status" value="1"/>
</dbReference>
<comment type="similarity">
    <text evidence="2 8">Belongs to the short-chain dehydrogenases/reductases (SDR) family.</text>
</comment>
<accession>A0A146G413</accession>
<feature type="binding site" evidence="7">
    <location>
        <begin position="155"/>
        <end position="159"/>
    </location>
    <ligand>
        <name>NADP(+)</name>
        <dbReference type="ChEBI" id="CHEBI:58349"/>
    </ligand>
</feature>
<proteinExistence type="inferred from homology"/>
<feature type="binding site" evidence="7">
    <location>
        <begin position="12"/>
        <end position="15"/>
    </location>
    <ligand>
        <name>NADP(+)</name>
        <dbReference type="ChEBI" id="CHEBI:58349"/>
    </ligand>
</feature>
<feature type="active site" description="Proton acceptor" evidence="6">
    <location>
        <position position="155"/>
    </location>
</feature>
<comment type="subunit">
    <text evidence="8">Homotetramer.</text>
</comment>
<dbReference type="PANTHER" id="PTHR42879:SF2">
    <property type="entry name" value="3-OXOACYL-[ACYL-CARRIER-PROTEIN] REDUCTASE FABG"/>
    <property type="match status" value="1"/>
</dbReference>
<dbReference type="InterPro" id="IPR002347">
    <property type="entry name" value="SDR_fam"/>
</dbReference>
<keyword evidence="4 8" id="KW-0560">Oxidoreductase</keyword>
<dbReference type="PRINTS" id="PR00081">
    <property type="entry name" value="GDHRDH"/>
</dbReference>
<dbReference type="CDD" id="cd05333">
    <property type="entry name" value="BKR_SDR_c"/>
    <property type="match status" value="1"/>
</dbReference>
<dbReference type="STRING" id="690879.TSACC_1139"/>
<dbReference type="NCBIfam" id="TIGR01830">
    <property type="entry name" value="3oxo_ACP_reduc"/>
    <property type="match status" value="1"/>
</dbReference>
<evidence type="ECO:0000256" key="4">
    <source>
        <dbReference type="ARBA" id="ARBA00023002"/>
    </source>
</evidence>
<dbReference type="OrthoDB" id="9803333at2"/>
<name>A0A146G413_TERSA</name>
<feature type="domain" description="Ketoreductase" evidence="9">
    <location>
        <begin position="6"/>
        <end position="191"/>
    </location>
</feature>
<evidence type="ECO:0000256" key="5">
    <source>
        <dbReference type="ARBA" id="ARBA00048508"/>
    </source>
</evidence>
<evidence type="ECO:0000256" key="7">
    <source>
        <dbReference type="PIRSR" id="PIRSR611284-2"/>
    </source>
</evidence>
<dbReference type="RefSeq" id="WP_075077477.1">
    <property type="nucleotide sequence ID" value="NZ_BDCO01000001.1"/>
</dbReference>
<feature type="binding site" evidence="7">
    <location>
        <position position="188"/>
    </location>
    <ligand>
        <name>NADP(+)</name>
        <dbReference type="ChEBI" id="CHEBI:58349"/>
    </ligand>
</feature>
<dbReference type="GO" id="GO:0004316">
    <property type="term" value="F:3-oxoacyl-[acyl-carrier-protein] reductase (NADPH) activity"/>
    <property type="evidence" value="ECO:0007669"/>
    <property type="project" value="UniProtKB-UniRule"/>
</dbReference>
<dbReference type="InterPro" id="IPR036291">
    <property type="entry name" value="NAD(P)-bd_dom_sf"/>
</dbReference>
<dbReference type="AlphaFoldDB" id="A0A146G413"/>
<dbReference type="UniPathway" id="UPA00094"/>
<keyword evidence="3 7" id="KW-0521">NADP</keyword>
<dbReference type="FunFam" id="3.40.50.720:FF:000115">
    <property type="entry name" value="3-oxoacyl-[acyl-carrier-protein] reductase FabG"/>
    <property type="match status" value="1"/>
</dbReference>
<dbReference type="SUPFAM" id="SSF51735">
    <property type="entry name" value="NAD(P)-binding Rossmann-fold domains"/>
    <property type="match status" value="1"/>
</dbReference>
<organism evidence="10 11">
    <name type="scientific">Terrimicrobium sacchariphilum</name>
    <dbReference type="NCBI Taxonomy" id="690879"/>
    <lineage>
        <taxon>Bacteria</taxon>
        <taxon>Pseudomonadati</taxon>
        <taxon>Verrucomicrobiota</taxon>
        <taxon>Terrimicrobiia</taxon>
        <taxon>Terrimicrobiales</taxon>
        <taxon>Terrimicrobiaceae</taxon>
        <taxon>Terrimicrobium</taxon>
    </lineage>
</organism>
<dbReference type="PROSITE" id="PS00061">
    <property type="entry name" value="ADH_SHORT"/>
    <property type="match status" value="1"/>
</dbReference>
<reference evidence="11" key="1">
    <citation type="journal article" date="2017" name="Genome Announc.">
        <title>Draft Genome Sequence of Terrimicrobium sacchariphilum NM-5T, a Facultative Anaerobic Soil Bacterium of the Class Spartobacteria.</title>
        <authorList>
            <person name="Qiu Y.L."/>
            <person name="Tourlousse D.M."/>
            <person name="Matsuura N."/>
            <person name="Ohashi A."/>
            <person name="Sekiguchi Y."/>
        </authorList>
    </citation>
    <scope>NUCLEOTIDE SEQUENCE [LARGE SCALE GENOMIC DNA]</scope>
    <source>
        <strain evidence="11">NM-5</strain>
    </source>
</reference>
<dbReference type="InterPro" id="IPR050259">
    <property type="entry name" value="SDR"/>
</dbReference>
<dbReference type="NCBIfam" id="NF009466">
    <property type="entry name" value="PRK12826.1-2"/>
    <property type="match status" value="1"/>
</dbReference>
<keyword evidence="8" id="KW-0275">Fatty acid biosynthesis</keyword>
<dbReference type="NCBIfam" id="NF005559">
    <property type="entry name" value="PRK07231.1"/>
    <property type="match status" value="1"/>
</dbReference>
<comment type="pathway">
    <text evidence="8">Lipid metabolism; fatty acid biosynthesis.</text>
</comment>
<evidence type="ECO:0000256" key="6">
    <source>
        <dbReference type="PIRSR" id="PIRSR611284-1"/>
    </source>
</evidence>
<feature type="binding site" evidence="7">
    <location>
        <position position="90"/>
    </location>
    <ligand>
        <name>NADP(+)</name>
        <dbReference type="ChEBI" id="CHEBI:58349"/>
    </ligand>
</feature>
<dbReference type="PRINTS" id="PR00080">
    <property type="entry name" value="SDRFAMILY"/>
</dbReference>
<dbReference type="InterPro" id="IPR057326">
    <property type="entry name" value="KR_dom"/>
</dbReference>
<keyword evidence="11" id="KW-1185">Reference proteome</keyword>
<comment type="function">
    <text evidence="1 8">Catalyzes the NADPH-dependent reduction of beta-ketoacyl-ACP substrates to beta-hydroxyacyl-ACP products, the first reductive step in the elongation cycle of fatty acid biosynthesis.</text>
</comment>
<dbReference type="InterPro" id="IPR011284">
    <property type="entry name" value="3oxo_ACP_reduc"/>
</dbReference>
<protein>
    <recommendedName>
        <fullName evidence="8">3-oxoacyl-[acyl-carrier-protein] reductase</fullName>
        <ecNumber evidence="8">1.1.1.100</ecNumber>
    </recommendedName>
</protein>
<dbReference type="Proteomes" id="UP000076023">
    <property type="component" value="Unassembled WGS sequence"/>
</dbReference>
<evidence type="ECO:0000256" key="3">
    <source>
        <dbReference type="ARBA" id="ARBA00022857"/>
    </source>
</evidence>
<dbReference type="GO" id="GO:0006633">
    <property type="term" value="P:fatty acid biosynthetic process"/>
    <property type="evidence" value="ECO:0007669"/>
    <property type="project" value="UniProtKB-UniPathway"/>
</dbReference>
<keyword evidence="8" id="KW-0443">Lipid metabolism</keyword>
<sequence>MRFQNQVAIVTGAGRGIGEAIAKRLAAEGARVAIVSRTEANSVKTAEAINAATPDSAKPYAVDVADFDAVQKVGEQILADFGRCDILVNNAGITRDTLAMRMSSDDWDVVLNTNLKGAFNFTRSVLRAMVKQRSGRIINISSVSGLLGLAGQANYAASKAGLVGLTKTLARELASRGITANVVAPGFIETDMTAVLNEEIRKGALAQIPQARMGATDDIASAVAFLASPEAGYITGQVLAVDGGMSM</sequence>
<dbReference type="FunCoup" id="A0A146G413">
    <property type="interactions" value="573"/>
</dbReference>
<evidence type="ECO:0000256" key="8">
    <source>
        <dbReference type="RuleBase" id="RU366074"/>
    </source>
</evidence>
<gene>
    <name evidence="10" type="ORF">TSACC_1139</name>
</gene>
<evidence type="ECO:0000313" key="10">
    <source>
        <dbReference type="EMBL" id="GAT31588.1"/>
    </source>
</evidence>
<evidence type="ECO:0000256" key="1">
    <source>
        <dbReference type="ARBA" id="ARBA00002607"/>
    </source>
</evidence>
<dbReference type="EMBL" id="BDCO01000001">
    <property type="protein sequence ID" value="GAT31588.1"/>
    <property type="molecule type" value="Genomic_DNA"/>
</dbReference>
<dbReference type="GO" id="GO:0051287">
    <property type="term" value="F:NAD binding"/>
    <property type="evidence" value="ECO:0007669"/>
    <property type="project" value="UniProtKB-UniRule"/>
</dbReference>
<dbReference type="Pfam" id="PF13561">
    <property type="entry name" value="adh_short_C2"/>
    <property type="match status" value="1"/>
</dbReference>
<dbReference type="Gene3D" id="3.40.50.720">
    <property type="entry name" value="NAD(P)-binding Rossmann-like Domain"/>
    <property type="match status" value="1"/>
</dbReference>
<evidence type="ECO:0000313" key="11">
    <source>
        <dbReference type="Proteomes" id="UP000076023"/>
    </source>
</evidence>
<evidence type="ECO:0000256" key="2">
    <source>
        <dbReference type="ARBA" id="ARBA00006484"/>
    </source>
</evidence>
<dbReference type="InParanoid" id="A0A146G413"/>
<keyword evidence="8" id="KW-0276">Fatty acid metabolism</keyword>